<dbReference type="Proteomes" id="UP000054624">
    <property type="component" value="Unassembled WGS sequence"/>
</dbReference>
<protein>
    <submittedName>
        <fullName evidence="1">Uncharacterized protein</fullName>
    </submittedName>
</protein>
<gene>
    <name evidence="1" type="ORF">AWB76_06756</name>
</gene>
<proteinExistence type="predicted"/>
<dbReference type="RefSeq" id="WP_061164349.1">
    <property type="nucleotide sequence ID" value="NZ_FCOI02000038.1"/>
</dbReference>
<organism evidence="1 2">
    <name type="scientific">Caballeronia temeraria</name>
    <dbReference type="NCBI Taxonomy" id="1777137"/>
    <lineage>
        <taxon>Bacteria</taxon>
        <taxon>Pseudomonadati</taxon>
        <taxon>Pseudomonadota</taxon>
        <taxon>Betaproteobacteria</taxon>
        <taxon>Burkholderiales</taxon>
        <taxon>Burkholderiaceae</taxon>
        <taxon>Caballeronia</taxon>
    </lineage>
</organism>
<evidence type="ECO:0000313" key="2">
    <source>
        <dbReference type="Proteomes" id="UP000054624"/>
    </source>
</evidence>
<dbReference type="EMBL" id="FCOI02000038">
    <property type="protein sequence ID" value="SAK92066.1"/>
    <property type="molecule type" value="Genomic_DNA"/>
</dbReference>
<reference evidence="2" key="1">
    <citation type="submission" date="2016-01" db="EMBL/GenBank/DDBJ databases">
        <authorList>
            <person name="Peeters Charlotte."/>
        </authorList>
    </citation>
    <scope>NUCLEOTIDE SEQUENCE [LARGE SCALE GENOMIC DNA]</scope>
</reference>
<name>A0A158DCV8_9BURK</name>
<sequence>MVEHIVHRGIIGVRANAVMKPSESNDRHSLFLPRMVEAGLRLDKSEPDTLAQVIAQFDAAVKGA</sequence>
<accession>A0A158DCV8</accession>
<dbReference type="AlphaFoldDB" id="A0A158DCV8"/>
<dbReference type="STRING" id="1777137.AWB76_06756"/>
<keyword evidence="2" id="KW-1185">Reference proteome</keyword>
<evidence type="ECO:0000313" key="1">
    <source>
        <dbReference type="EMBL" id="SAK92066.1"/>
    </source>
</evidence>